<keyword evidence="1" id="KW-0479">Metal-binding</keyword>
<name>A0AAN0IXH2_AMPQE</name>
<dbReference type="EnsemblMetazoa" id="XM_019993589.1">
    <property type="protein sequence ID" value="XP_019849148.1"/>
    <property type="gene ID" value="LOC100632613"/>
</dbReference>
<evidence type="ECO:0000313" key="7">
    <source>
        <dbReference type="Proteomes" id="UP000007879"/>
    </source>
</evidence>
<dbReference type="InterPro" id="IPR013083">
    <property type="entry name" value="Znf_RING/FYVE/PHD"/>
</dbReference>
<sequence>MKASSLQIKSRRETSLTAVAFQDHIAREFGLIREKQQGNSHRTQLTLAQRLGLVASPPAPLTDTQWDKAKEASRIRGDSSQPCPICQDVFGLQKQVLLSCTHTFHKVSSLSHTHTLILPCLILSYFHVSFSRIQSVWKGYKVRKWFNKYRETHPPSHPLLRAKYYKKKFTSLTSEILGVSSTTEQANNLLISVNADLEESRRTMRSLELQLLDPNWDSATMKASQYTTTDCVICLAPLSLPRPLTVLSCSHLFHTTCITSLESFTSDYTLHSCPICRSPYLSRAYTTSSNDD</sequence>
<reference evidence="7" key="1">
    <citation type="journal article" date="2010" name="Nature">
        <title>The Amphimedon queenslandica genome and the evolution of animal complexity.</title>
        <authorList>
            <person name="Srivastava M."/>
            <person name="Simakov O."/>
            <person name="Chapman J."/>
            <person name="Fahey B."/>
            <person name="Gauthier M.E."/>
            <person name="Mitros T."/>
            <person name="Richards G.S."/>
            <person name="Conaco C."/>
            <person name="Dacre M."/>
            <person name="Hellsten U."/>
            <person name="Larroux C."/>
            <person name="Putnam N.H."/>
            <person name="Stanke M."/>
            <person name="Adamska M."/>
            <person name="Darling A."/>
            <person name="Degnan S.M."/>
            <person name="Oakley T.H."/>
            <person name="Plachetzki D.C."/>
            <person name="Zhai Y."/>
            <person name="Adamski M."/>
            <person name="Calcino A."/>
            <person name="Cummins S.F."/>
            <person name="Goodstein D.M."/>
            <person name="Harris C."/>
            <person name="Jackson D.J."/>
            <person name="Leys S.P."/>
            <person name="Shu S."/>
            <person name="Woodcroft B.J."/>
            <person name="Vervoort M."/>
            <person name="Kosik K.S."/>
            <person name="Manning G."/>
            <person name="Degnan B.M."/>
            <person name="Rokhsar D.S."/>
        </authorList>
    </citation>
    <scope>NUCLEOTIDE SEQUENCE [LARGE SCALE GENOMIC DNA]</scope>
</reference>
<dbReference type="GO" id="GO:0008270">
    <property type="term" value="F:zinc ion binding"/>
    <property type="evidence" value="ECO:0007669"/>
    <property type="project" value="UniProtKB-KW"/>
</dbReference>
<keyword evidence="2 4" id="KW-0863">Zinc-finger</keyword>
<feature type="domain" description="RING-type" evidence="5">
    <location>
        <begin position="231"/>
        <end position="277"/>
    </location>
</feature>
<dbReference type="InterPro" id="IPR027370">
    <property type="entry name" value="Znf-RING_euk"/>
</dbReference>
<dbReference type="SUPFAM" id="SSF57850">
    <property type="entry name" value="RING/U-box"/>
    <property type="match status" value="2"/>
</dbReference>
<dbReference type="PROSITE" id="PS50096">
    <property type="entry name" value="IQ"/>
    <property type="match status" value="1"/>
</dbReference>
<keyword evidence="3" id="KW-0862">Zinc</keyword>
<dbReference type="PANTHER" id="PTHR14991">
    <property type="entry name" value="RING FINGER PROTEIN 32"/>
    <property type="match status" value="1"/>
</dbReference>
<dbReference type="AlphaFoldDB" id="A0AAN0IXH2"/>
<dbReference type="CDD" id="cd23767">
    <property type="entry name" value="IQCD"/>
    <property type="match status" value="1"/>
</dbReference>
<dbReference type="PANTHER" id="PTHR14991:SF0">
    <property type="entry name" value="RING FINGER PROTEIN 32"/>
    <property type="match status" value="1"/>
</dbReference>
<evidence type="ECO:0000256" key="2">
    <source>
        <dbReference type="ARBA" id="ARBA00022771"/>
    </source>
</evidence>
<dbReference type="Proteomes" id="UP000007879">
    <property type="component" value="Unassembled WGS sequence"/>
</dbReference>
<evidence type="ECO:0000256" key="3">
    <source>
        <dbReference type="ARBA" id="ARBA00022833"/>
    </source>
</evidence>
<dbReference type="RefSeq" id="XP_019849148.1">
    <property type="nucleotide sequence ID" value="XM_019993589.1"/>
</dbReference>
<evidence type="ECO:0000259" key="5">
    <source>
        <dbReference type="PROSITE" id="PS50089"/>
    </source>
</evidence>
<dbReference type="SMART" id="SM00184">
    <property type="entry name" value="RING"/>
    <property type="match status" value="2"/>
</dbReference>
<organism evidence="6 7">
    <name type="scientific">Amphimedon queenslandica</name>
    <name type="common">Sponge</name>
    <dbReference type="NCBI Taxonomy" id="400682"/>
    <lineage>
        <taxon>Eukaryota</taxon>
        <taxon>Metazoa</taxon>
        <taxon>Porifera</taxon>
        <taxon>Demospongiae</taxon>
        <taxon>Heteroscleromorpha</taxon>
        <taxon>Haplosclerida</taxon>
        <taxon>Niphatidae</taxon>
        <taxon>Amphimedon</taxon>
    </lineage>
</organism>
<dbReference type="Pfam" id="PF13445">
    <property type="entry name" value="zf-RING_UBOX"/>
    <property type="match status" value="1"/>
</dbReference>
<accession>A0AAN0IXH2</accession>
<dbReference type="Gene3D" id="3.30.40.10">
    <property type="entry name" value="Zinc/RING finger domain, C3HC4 (zinc finger)"/>
    <property type="match status" value="1"/>
</dbReference>
<dbReference type="GeneID" id="100632613"/>
<reference evidence="6" key="2">
    <citation type="submission" date="2024-06" db="UniProtKB">
        <authorList>
            <consortium name="EnsemblMetazoa"/>
        </authorList>
    </citation>
    <scope>IDENTIFICATION</scope>
</reference>
<dbReference type="InterPro" id="IPR042862">
    <property type="entry name" value="RNF32"/>
</dbReference>
<dbReference type="InterPro" id="IPR001841">
    <property type="entry name" value="Znf_RING"/>
</dbReference>
<protein>
    <recommendedName>
        <fullName evidence="5">RING-type domain-containing protein</fullName>
    </recommendedName>
</protein>
<dbReference type="KEGG" id="aqu:100632613"/>
<proteinExistence type="predicted"/>
<evidence type="ECO:0000313" key="6">
    <source>
        <dbReference type="EnsemblMetazoa" id="XP_019849148.1"/>
    </source>
</evidence>
<dbReference type="Pfam" id="PF13639">
    <property type="entry name" value="zf-RING_2"/>
    <property type="match status" value="1"/>
</dbReference>
<evidence type="ECO:0000256" key="1">
    <source>
        <dbReference type="ARBA" id="ARBA00022723"/>
    </source>
</evidence>
<keyword evidence="7" id="KW-1185">Reference proteome</keyword>
<evidence type="ECO:0000256" key="4">
    <source>
        <dbReference type="PROSITE-ProRule" id="PRU00175"/>
    </source>
</evidence>
<dbReference type="PROSITE" id="PS50089">
    <property type="entry name" value="ZF_RING_2"/>
    <property type="match status" value="1"/>
</dbReference>